<evidence type="ECO:0008006" key="4">
    <source>
        <dbReference type="Google" id="ProtNLM"/>
    </source>
</evidence>
<feature type="transmembrane region" description="Helical" evidence="1">
    <location>
        <begin position="6"/>
        <end position="26"/>
    </location>
</feature>
<gene>
    <name evidence="2" type="ORF">GCM10007895_17420</name>
</gene>
<feature type="transmembrane region" description="Helical" evidence="1">
    <location>
        <begin position="46"/>
        <end position="64"/>
    </location>
</feature>
<dbReference type="Proteomes" id="UP001161422">
    <property type="component" value="Unassembled WGS sequence"/>
</dbReference>
<accession>A0AA37RWC5</accession>
<dbReference type="RefSeq" id="WP_284347724.1">
    <property type="nucleotide sequence ID" value="NZ_BSNC01000004.1"/>
</dbReference>
<dbReference type="Pfam" id="PF11196">
    <property type="entry name" value="DUF2834"/>
    <property type="match status" value="1"/>
</dbReference>
<keyword evidence="1" id="KW-0472">Membrane</keyword>
<keyword evidence="1" id="KW-0812">Transmembrane</keyword>
<organism evidence="2 3">
    <name type="scientific">Paraferrimonas sedimenticola</name>
    <dbReference type="NCBI Taxonomy" id="375674"/>
    <lineage>
        <taxon>Bacteria</taxon>
        <taxon>Pseudomonadati</taxon>
        <taxon>Pseudomonadota</taxon>
        <taxon>Gammaproteobacteria</taxon>
        <taxon>Alteromonadales</taxon>
        <taxon>Ferrimonadaceae</taxon>
        <taxon>Paraferrimonas</taxon>
    </lineage>
</organism>
<dbReference type="EMBL" id="BSNC01000004">
    <property type="protein sequence ID" value="GLP96436.1"/>
    <property type="molecule type" value="Genomic_DNA"/>
</dbReference>
<dbReference type="InterPro" id="IPR021362">
    <property type="entry name" value="DUF2834"/>
</dbReference>
<dbReference type="AlphaFoldDB" id="A0AA37RWC5"/>
<name>A0AA37RWC5_9GAMM</name>
<sequence length="112" mass="12488">MVKLFYGLLCVLGLLLPYSAFLPWLFENGLNPSLLVAEAINTRVGAFAWMDVILTSIVVLGLIIVEGTKLGIRMLWLPIVSTFVVGPSLGLPIFLLLREYQHQRHVKIKLAN</sequence>
<evidence type="ECO:0000256" key="1">
    <source>
        <dbReference type="SAM" id="Phobius"/>
    </source>
</evidence>
<feature type="transmembrane region" description="Helical" evidence="1">
    <location>
        <begin position="76"/>
        <end position="97"/>
    </location>
</feature>
<protein>
    <recommendedName>
        <fullName evidence="4">DUF2834 domain-containing protein</fullName>
    </recommendedName>
</protein>
<evidence type="ECO:0000313" key="3">
    <source>
        <dbReference type="Proteomes" id="UP001161422"/>
    </source>
</evidence>
<comment type="caution">
    <text evidence="2">The sequence shown here is derived from an EMBL/GenBank/DDBJ whole genome shotgun (WGS) entry which is preliminary data.</text>
</comment>
<reference evidence="2" key="2">
    <citation type="submission" date="2023-01" db="EMBL/GenBank/DDBJ databases">
        <title>Draft genome sequence of Paraferrimonas sedimenticola strain NBRC 101628.</title>
        <authorList>
            <person name="Sun Q."/>
            <person name="Mori K."/>
        </authorList>
    </citation>
    <scope>NUCLEOTIDE SEQUENCE</scope>
    <source>
        <strain evidence="2">NBRC 101628</strain>
    </source>
</reference>
<keyword evidence="3" id="KW-1185">Reference proteome</keyword>
<reference evidence="2" key="1">
    <citation type="journal article" date="2014" name="Int. J. Syst. Evol. Microbiol.">
        <title>Complete genome sequence of Corynebacterium casei LMG S-19264T (=DSM 44701T), isolated from a smear-ripened cheese.</title>
        <authorList>
            <consortium name="US DOE Joint Genome Institute (JGI-PGF)"/>
            <person name="Walter F."/>
            <person name="Albersmeier A."/>
            <person name="Kalinowski J."/>
            <person name="Ruckert C."/>
        </authorList>
    </citation>
    <scope>NUCLEOTIDE SEQUENCE</scope>
    <source>
        <strain evidence="2">NBRC 101628</strain>
    </source>
</reference>
<proteinExistence type="predicted"/>
<keyword evidence="1" id="KW-1133">Transmembrane helix</keyword>
<evidence type="ECO:0000313" key="2">
    <source>
        <dbReference type="EMBL" id="GLP96436.1"/>
    </source>
</evidence>